<organism evidence="1 2">
    <name type="scientific">Segatella copri</name>
    <dbReference type="NCBI Taxonomy" id="165179"/>
    <lineage>
        <taxon>Bacteria</taxon>
        <taxon>Pseudomonadati</taxon>
        <taxon>Bacteroidota</taxon>
        <taxon>Bacteroidia</taxon>
        <taxon>Bacteroidales</taxon>
        <taxon>Prevotellaceae</taxon>
        <taxon>Segatella</taxon>
    </lineage>
</organism>
<name>A0AAW5UQR8_9BACT</name>
<gene>
    <name evidence="1" type="ORF">ONT23_16605</name>
</gene>
<sequence length="206" mass="23300">MNNNVEKLLNEIGKLVVAQNERTKERYSHGELFNVFNILGLESNEVRLHSALLAELLRPNGMSGVGNAFQKAFLAILGLPENYIVDGKVSVELSIGTTTDTEGGRIDIIMEDGNHAIIIENKIYAQDQPAQLLRYTNFARDNYPHGYRLLYLTLDGKEASDDSAQGCPYQCISYKNEISKWLEECARISFDRPLVRETIRQYMTPL</sequence>
<dbReference type="Pfam" id="PF14281">
    <property type="entry name" value="PDDEXK_4"/>
    <property type="match status" value="1"/>
</dbReference>
<dbReference type="AlphaFoldDB" id="A0AAW5UQR8"/>
<comment type="caution">
    <text evidence="1">The sequence shown here is derived from an EMBL/GenBank/DDBJ whole genome shotgun (WGS) entry which is preliminary data.</text>
</comment>
<protein>
    <submittedName>
        <fullName evidence="1">PD-(D/E)XK nuclease family protein</fullName>
    </submittedName>
</protein>
<dbReference type="Proteomes" id="UP001209168">
    <property type="component" value="Unassembled WGS sequence"/>
</dbReference>
<proteinExistence type="predicted"/>
<dbReference type="RefSeq" id="WP_264902818.1">
    <property type="nucleotide sequence ID" value="NZ_JAPDVH010000002.1"/>
</dbReference>
<evidence type="ECO:0000313" key="2">
    <source>
        <dbReference type="Proteomes" id="UP001209168"/>
    </source>
</evidence>
<reference evidence="1" key="1">
    <citation type="submission" date="2022-11" db="EMBL/GenBank/DDBJ databases">
        <title>Genomic repertoires linked with pathogenic potency of arthritogenic Prevotella copri isolated from the gut of rheumatoid arthritis patients.</title>
        <authorList>
            <person name="Nii T."/>
            <person name="Maeda Y."/>
            <person name="Motooka D."/>
            <person name="Naito M."/>
            <person name="Matsumoto Y."/>
            <person name="Ogawa T."/>
            <person name="Oguro-Igashira E."/>
            <person name="Kishikawa T."/>
            <person name="Yamashita M."/>
            <person name="Koizumi S."/>
            <person name="Kurakawa T."/>
            <person name="Okumura R."/>
            <person name="Kayama H."/>
            <person name="Murakami M."/>
            <person name="Sakaguchi T."/>
            <person name="Das B."/>
            <person name="Nakamura S."/>
            <person name="Okada Y."/>
            <person name="Kumanogoh A."/>
            <person name="Takeda K."/>
        </authorList>
    </citation>
    <scope>NUCLEOTIDE SEQUENCE</scope>
    <source>
        <strain evidence="1">H012_8</strain>
    </source>
</reference>
<evidence type="ECO:0000313" key="1">
    <source>
        <dbReference type="EMBL" id="MCW4157108.1"/>
    </source>
</evidence>
<accession>A0AAW5UQR8</accession>
<dbReference type="InterPro" id="IPR029470">
    <property type="entry name" value="PDDEXK_4"/>
</dbReference>
<dbReference type="EMBL" id="JAPDVH010000002">
    <property type="protein sequence ID" value="MCW4157108.1"/>
    <property type="molecule type" value="Genomic_DNA"/>
</dbReference>